<dbReference type="PANTHER" id="PTHR30572:SF18">
    <property type="entry name" value="ABC-TYPE MACROLIDE FAMILY EXPORT SYSTEM PERMEASE COMPONENT 2"/>
    <property type="match status" value="1"/>
</dbReference>
<reference evidence="9 10" key="1">
    <citation type="submission" date="2022-10" db="EMBL/GenBank/DDBJ databases">
        <title>Paucibacter sp. hw1 Genome sequencing.</title>
        <authorList>
            <person name="Park S."/>
        </authorList>
    </citation>
    <scope>NUCLEOTIDE SEQUENCE [LARGE SCALE GENOMIC DNA]</scope>
    <source>
        <strain evidence="10">hw1</strain>
    </source>
</reference>
<evidence type="ECO:0000256" key="2">
    <source>
        <dbReference type="ARBA" id="ARBA00022475"/>
    </source>
</evidence>
<dbReference type="InterPro" id="IPR025857">
    <property type="entry name" value="MacB_PCD"/>
</dbReference>
<comment type="caution">
    <text evidence="9">The sequence shown here is derived from an EMBL/GenBank/DDBJ whole genome shotgun (WGS) entry which is preliminary data.</text>
</comment>
<feature type="transmembrane region" description="Helical" evidence="6">
    <location>
        <begin position="21"/>
        <end position="41"/>
    </location>
</feature>
<name>A0ABT5K857_9BURK</name>
<feature type="transmembrane region" description="Helical" evidence="6">
    <location>
        <begin position="337"/>
        <end position="360"/>
    </location>
</feature>
<evidence type="ECO:0000256" key="4">
    <source>
        <dbReference type="ARBA" id="ARBA00022989"/>
    </source>
</evidence>
<evidence type="ECO:0000256" key="5">
    <source>
        <dbReference type="ARBA" id="ARBA00023136"/>
    </source>
</evidence>
<feature type="domain" description="ABC3 transporter permease C-terminal" evidence="7">
    <location>
        <begin position="292"/>
        <end position="404"/>
    </location>
</feature>
<dbReference type="Proteomes" id="UP001221189">
    <property type="component" value="Unassembled WGS sequence"/>
</dbReference>
<feature type="transmembrane region" description="Helical" evidence="6">
    <location>
        <begin position="762"/>
        <end position="780"/>
    </location>
</feature>
<keyword evidence="5 6" id="KW-0472">Membrane</keyword>
<evidence type="ECO:0000259" key="7">
    <source>
        <dbReference type="Pfam" id="PF02687"/>
    </source>
</evidence>
<dbReference type="InterPro" id="IPR050250">
    <property type="entry name" value="Macrolide_Exporter_MacB"/>
</dbReference>
<feature type="domain" description="MacB-like periplasmic core" evidence="8">
    <location>
        <begin position="20"/>
        <end position="239"/>
    </location>
</feature>
<feature type="domain" description="ABC3 transporter permease C-terminal" evidence="7">
    <location>
        <begin position="679"/>
        <end position="780"/>
    </location>
</feature>
<evidence type="ECO:0000256" key="3">
    <source>
        <dbReference type="ARBA" id="ARBA00022692"/>
    </source>
</evidence>
<evidence type="ECO:0000313" key="9">
    <source>
        <dbReference type="EMBL" id="MDC8770137.1"/>
    </source>
</evidence>
<comment type="subcellular location">
    <subcellularLocation>
        <location evidence="1">Cell membrane</location>
        <topology evidence="1">Multi-pass membrane protein</topology>
    </subcellularLocation>
</comment>
<sequence>MKLKDLRVSWRQLLNEPAYSVVVILGLAIAIAATYLIALLLNDRWLPDPAVPAPERVARMEFKGNIPGRNDDWFQGSPFVFRNALLENKAPVTQSARVLDAELSLRAGERLSKNQVLFADADLAPMFGLKALKGDVSAALQKPDTLVLTTLAAERLFGAGQEALGQRVRMSGQEMTVAAIVPVQASNSELQFDALASFESPASGVMAQGMDKAWYMIAGRVFVRMADGSSTEQLGQLMQSIFDRSPGTLEVPPEWRAGGRKAAFTRAVALTRLPFDGAYSASRLMLYSALSAASAMMLALAAINYVNLSSVRTLRRQREIAILKSLGASPTRIAAQFIFESSLVALLAGAMGLLLAWLLAPGLADLLDVKFASKLFAPMQLLSLVLGCLALGALTGLYPARVALGVHCAPALQGRKQSEGKSGRILRRAMTVLQFSAALCLSGAAVMVVWQSEYVARLDLGFKTQGLLALDLPEGLKPEQTDGLFEALKRHPSVQALSWSEDVPGRNAVGQVDTLDNGPTRAGVRTARYDLGFFKVYQIPLLAGSLEGIVLPEKTEPGVDRPLAIDLTAVQALGFASPQAAIGAQVKVGNDGWRIKAVVGAIKQESARNIAQPQVFRLSKKVRNVLTLKGTDMAALRAAVAEVWPRYLPDTVVEMNGVEEQLAQRYRLDRNIGLLIAATSLIALLLAGFGVYALAAYTVRRAALEIVMRKLHGADHRHIAGLLVKEFAPLLGIAAAISLPLIWWAGRQYLGGFVEHADMGGWPLLAATLGTLLMTTLAGLRHGLAAMAMRPILALRD</sequence>
<evidence type="ECO:0000313" key="10">
    <source>
        <dbReference type="Proteomes" id="UP001221189"/>
    </source>
</evidence>
<keyword evidence="2" id="KW-1003">Cell membrane</keyword>
<feature type="transmembrane region" description="Helical" evidence="6">
    <location>
        <begin position="425"/>
        <end position="450"/>
    </location>
</feature>
<feature type="transmembrane region" description="Helical" evidence="6">
    <location>
        <begin position="719"/>
        <end position="742"/>
    </location>
</feature>
<organism evidence="9 10">
    <name type="scientific">Roseateles albus</name>
    <dbReference type="NCBI Taxonomy" id="2987525"/>
    <lineage>
        <taxon>Bacteria</taxon>
        <taxon>Pseudomonadati</taxon>
        <taxon>Pseudomonadota</taxon>
        <taxon>Betaproteobacteria</taxon>
        <taxon>Burkholderiales</taxon>
        <taxon>Sphaerotilaceae</taxon>
        <taxon>Roseateles</taxon>
    </lineage>
</organism>
<evidence type="ECO:0000256" key="6">
    <source>
        <dbReference type="SAM" id="Phobius"/>
    </source>
</evidence>
<dbReference type="Pfam" id="PF02687">
    <property type="entry name" value="FtsX"/>
    <property type="match status" value="2"/>
</dbReference>
<keyword evidence="10" id="KW-1185">Reference proteome</keyword>
<dbReference type="EMBL" id="JAQQXT010000001">
    <property type="protein sequence ID" value="MDC8770137.1"/>
    <property type="molecule type" value="Genomic_DNA"/>
</dbReference>
<dbReference type="Pfam" id="PF12704">
    <property type="entry name" value="MacB_PCD"/>
    <property type="match status" value="1"/>
</dbReference>
<evidence type="ECO:0000256" key="1">
    <source>
        <dbReference type="ARBA" id="ARBA00004651"/>
    </source>
</evidence>
<protein>
    <submittedName>
        <fullName evidence="9">ABC transporter permease</fullName>
    </submittedName>
</protein>
<feature type="transmembrane region" description="Helical" evidence="6">
    <location>
        <begin position="380"/>
        <end position="404"/>
    </location>
</feature>
<keyword evidence="3 6" id="KW-0812">Transmembrane</keyword>
<accession>A0ABT5K857</accession>
<dbReference type="InterPro" id="IPR003838">
    <property type="entry name" value="ABC3_permease_C"/>
</dbReference>
<proteinExistence type="predicted"/>
<dbReference type="PANTHER" id="PTHR30572">
    <property type="entry name" value="MEMBRANE COMPONENT OF TRANSPORTER-RELATED"/>
    <property type="match status" value="1"/>
</dbReference>
<gene>
    <name evidence="9" type="ORF">PRZ03_01045</name>
</gene>
<feature type="transmembrane region" description="Helical" evidence="6">
    <location>
        <begin position="672"/>
        <end position="699"/>
    </location>
</feature>
<feature type="transmembrane region" description="Helical" evidence="6">
    <location>
        <begin position="284"/>
        <end position="308"/>
    </location>
</feature>
<keyword evidence="4 6" id="KW-1133">Transmembrane helix</keyword>
<evidence type="ECO:0000259" key="8">
    <source>
        <dbReference type="Pfam" id="PF12704"/>
    </source>
</evidence>
<dbReference type="RefSeq" id="WP_273598617.1">
    <property type="nucleotide sequence ID" value="NZ_JAQQXT010000001.1"/>
</dbReference>